<reference evidence="3 4" key="1">
    <citation type="journal article" date="2018" name="Biotechnol. Biofuels">
        <title>Integrative visual omics of the white-rot fungus Polyporus brumalis exposes the biotechnological potential of its oxidative enzymes for delignifying raw plant biomass.</title>
        <authorList>
            <person name="Miyauchi S."/>
            <person name="Rancon A."/>
            <person name="Drula E."/>
            <person name="Hage H."/>
            <person name="Chaduli D."/>
            <person name="Favel A."/>
            <person name="Grisel S."/>
            <person name="Henrissat B."/>
            <person name="Herpoel-Gimbert I."/>
            <person name="Ruiz-Duenas F.J."/>
            <person name="Chevret D."/>
            <person name="Hainaut M."/>
            <person name="Lin J."/>
            <person name="Wang M."/>
            <person name="Pangilinan J."/>
            <person name="Lipzen A."/>
            <person name="Lesage-Meessen L."/>
            <person name="Navarro D."/>
            <person name="Riley R."/>
            <person name="Grigoriev I.V."/>
            <person name="Zhou S."/>
            <person name="Raouche S."/>
            <person name="Rosso M.N."/>
        </authorList>
    </citation>
    <scope>NUCLEOTIDE SEQUENCE [LARGE SCALE GENOMIC DNA]</scope>
    <source>
        <strain evidence="3 4">BRFM 1820</strain>
    </source>
</reference>
<evidence type="ECO:0000313" key="4">
    <source>
        <dbReference type="Proteomes" id="UP000256964"/>
    </source>
</evidence>
<protein>
    <submittedName>
        <fullName evidence="3">Uncharacterized protein</fullName>
    </submittedName>
</protein>
<evidence type="ECO:0000256" key="2">
    <source>
        <dbReference type="SAM" id="MobiDB-lite"/>
    </source>
</evidence>
<dbReference type="OrthoDB" id="3060478at2759"/>
<sequence>MSAYVDVTDSAGFRPLRRECETLERERNAARRDYQTMKSERDAAQGNLTKKGDVAALRKECERLTRERDADLLASQNERAQLQALLQKYQTMNGDTEAVIQTYRAEKDEIEAHVKQYNPEIIERQEELLVCPEPAQVFEPPNPSSTLASSVPVMRMRQKLTHLGARRGPTSHTLDGSQRLNQFRQWLQSRPLLSSAKRGPPHNASAVFVSADLPALPMPASRSCKAPPLFIGQHHHWTNNSQKLGLVLCPDYMYVPSATYAQRIWSRADQWHACGEQEREVFYYHAREVHYAGTYVCHTGPGRLKVQDMSKMGMSMEEMVTRLGSVTAGGELPHEERNAILALYREGSLTVNVLGLERVGFNDTLYSYLHVAYEQQHEAVRVAEAQAQAQKKAKKPKKTKAQKKAERAAAQAAQQAFSYFPPPPLSVPPPLPVLPPPSDPHTSGFHPLFTVSPYQFSHTPPFGAATGNRSVPLPYVAPARSPSPPRRAPSELEYADNEYVDSAFPVKREREDDEYLLDDDRDYKIAKLEDMEDEERVDDKLRVYTEEPEDQYGHSWNRDRSEDNFEPYMGFKDEED</sequence>
<dbReference type="Proteomes" id="UP000256964">
    <property type="component" value="Unassembled WGS sequence"/>
</dbReference>
<feature type="coiled-coil region" evidence="1">
    <location>
        <begin position="13"/>
        <end position="47"/>
    </location>
</feature>
<feature type="compositionally biased region" description="Basic residues" evidence="2">
    <location>
        <begin position="391"/>
        <end position="402"/>
    </location>
</feature>
<organism evidence="3 4">
    <name type="scientific">Lentinus brumalis</name>
    <dbReference type="NCBI Taxonomy" id="2498619"/>
    <lineage>
        <taxon>Eukaryota</taxon>
        <taxon>Fungi</taxon>
        <taxon>Dikarya</taxon>
        <taxon>Basidiomycota</taxon>
        <taxon>Agaricomycotina</taxon>
        <taxon>Agaricomycetes</taxon>
        <taxon>Polyporales</taxon>
        <taxon>Polyporaceae</taxon>
        <taxon>Lentinus</taxon>
    </lineage>
</organism>
<name>A0A371D4U6_9APHY</name>
<evidence type="ECO:0000256" key="1">
    <source>
        <dbReference type="SAM" id="Coils"/>
    </source>
</evidence>
<feature type="region of interest" description="Disordered" evidence="2">
    <location>
        <begin position="387"/>
        <end position="408"/>
    </location>
</feature>
<proteinExistence type="predicted"/>
<dbReference type="AlphaFoldDB" id="A0A371D4U6"/>
<gene>
    <name evidence="3" type="ORF">OH76DRAFT_1405877</name>
</gene>
<evidence type="ECO:0000313" key="3">
    <source>
        <dbReference type="EMBL" id="RDX47529.1"/>
    </source>
</evidence>
<feature type="region of interest" description="Disordered" evidence="2">
    <location>
        <begin position="532"/>
        <end position="576"/>
    </location>
</feature>
<keyword evidence="4" id="KW-1185">Reference proteome</keyword>
<keyword evidence="1" id="KW-0175">Coiled coil</keyword>
<dbReference type="EMBL" id="KZ857418">
    <property type="protein sequence ID" value="RDX47529.1"/>
    <property type="molecule type" value="Genomic_DNA"/>
</dbReference>
<accession>A0A371D4U6</accession>